<keyword evidence="3" id="KW-1185">Reference proteome</keyword>
<dbReference type="SUPFAM" id="SSF51182">
    <property type="entry name" value="RmlC-like cupins"/>
    <property type="match status" value="1"/>
</dbReference>
<evidence type="ECO:0000256" key="1">
    <source>
        <dbReference type="SAM" id="MobiDB-lite"/>
    </source>
</evidence>
<dbReference type="EMBL" id="JACXYY010000005">
    <property type="protein sequence ID" value="MBD3915597.1"/>
    <property type="molecule type" value="Genomic_DNA"/>
</dbReference>
<gene>
    <name evidence="2" type="ORF">IEZ25_13320</name>
</gene>
<protein>
    <recommendedName>
        <fullName evidence="4">Cupin domain-containing protein</fullName>
    </recommendedName>
</protein>
<feature type="region of interest" description="Disordered" evidence="1">
    <location>
        <begin position="1"/>
        <end position="24"/>
    </location>
</feature>
<accession>A0ABR8MHQ6</accession>
<feature type="compositionally biased region" description="Low complexity" evidence="1">
    <location>
        <begin position="14"/>
        <end position="24"/>
    </location>
</feature>
<organism evidence="2 3">
    <name type="scientific">Nocardioides hwasunensis</name>
    <dbReference type="NCBI Taxonomy" id="397258"/>
    <lineage>
        <taxon>Bacteria</taxon>
        <taxon>Bacillati</taxon>
        <taxon>Actinomycetota</taxon>
        <taxon>Actinomycetes</taxon>
        <taxon>Propionibacteriales</taxon>
        <taxon>Nocardioidaceae</taxon>
        <taxon>Nocardioides</taxon>
    </lineage>
</organism>
<dbReference type="RefSeq" id="WP_191199926.1">
    <property type="nucleotide sequence ID" value="NZ_BAAAPA010000007.1"/>
</dbReference>
<evidence type="ECO:0008006" key="4">
    <source>
        <dbReference type="Google" id="ProtNLM"/>
    </source>
</evidence>
<dbReference type="InterPro" id="IPR014710">
    <property type="entry name" value="RmlC-like_jellyroll"/>
</dbReference>
<evidence type="ECO:0000313" key="2">
    <source>
        <dbReference type="EMBL" id="MBD3915597.1"/>
    </source>
</evidence>
<dbReference type="Gene3D" id="2.60.120.10">
    <property type="entry name" value="Jelly Rolls"/>
    <property type="match status" value="1"/>
</dbReference>
<dbReference type="Proteomes" id="UP000649289">
    <property type="component" value="Unassembled WGS sequence"/>
</dbReference>
<name>A0ABR8MHQ6_9ACTN</name>
<comment type="caution">
    <text evidence="2">The sequence shown here is derived from an EMBL/GenBank/DDBJ whole genome shotgun (WGS) entry which is preliminary data.</text>
</comment>
<reference evidence="2 3" key="1">
    <citation type="submission" date="2020-09" db="EMBL/GenBank/DDBJ databases">
        <title>novel species in genus Nocardioides.</title>
        <authorList>
            <person name="Zhang G."/>
        </authorList>
    </citation>
    <scope>NUCLEOTIDE SEQUENCE [LARGE SCALE GENOMIC DNA]</scope>
    <source>
        <strain evidence="2 3">19197</strain>
    </source>
</reference>
<proteinExistence type="predicted"/>
<dbReference type="InterPro" id="IPR011051">
    <property type="entry name" value="RmlC_Cupin_sf"/>
</dbReference>
<evidence type="ECO:0000313" key="3">
    <source>
        <dbReference type="Proteomes" id="UP000649289"/>
    </source>
</evidence>
<sequence length="308" mass="33271">MTYASTDPRAQLTPAAAASSDPDDALSPQYLDFHAMAPAETTPAGGRTWIVRGANVVLVYAELADGDRVERDDADETLVLVLPCEGAATLVADGEERSVVGTAVVTVSPGPWSLRADGALRLLRLHPVTASDLLARVQNADAYADGTGNAVAATPWPEPVGDERLRVYDHLEDIAPAQERLGRILRSRHAMVNVLYPRSGPRDPRTLSPHTHDDFEQLSFVDDGRYVHHIRRDWGKDRTRWTPDEHREIGGPSVTVIPPPLVHTSEAIGDGENRMVDIFSGPRADFSARPGWVLNAADYPAAAGEGSA</sequence>